<evidence type="ECO:0000313" key="3">
    <source>
        <dbReference type="Proteomes" id="UP000266861"/>
    </source>
</evidence>
<evidence type="ECO:0000256" key="1">
    <source>
        <dbReference type="SAM" id="SignalP"/>
    </source>
</evidence>
<organism evidence="2 3">
    <name type="scientific">Diversispora epigaea</name>
    <dbReference type="NCBI Taxonomy" id="1348612"/>
    <lineage>
        <taxon>Eukaryota</taxon>
        <taxon>Fungi</taxon>
        <taxon>Fungi incertae sedis</taxon>
        <taxon>Mucoromycota</taxon>
        <taxon>Glomeromycotina</taxon>
        <taxon>Glomeromycetes</taxon>
        <taxon>Diversisporales</taxon>
        <taxon>Diversisporaceae</taxon>
        <taxon>Diversispora</taxon>
    </lineage>
</organism>
<gene>
    <name evidence="2" type="ORF">Glove_311g17</name>
</gene>
<proteinExistence type="predicted"/>
<name>A0A397HUU1_9GLOM</name>
<evidence type="ECO:0008006" key="4">
    <source>
        <dbReference type="Google" id="ProtNLM"/>
    </source>
</evidence>
<dbReference type="AlphaFoldDB" id="A0A397HUU1"/>
<reference evidence="2 3" key="1">
    <citation type="submission" date="2018-08" db="EMBL/GenBank/DDBJ databases">
        <title>Genome and evolution of the arbuscular mycorrhizal fungus Diversispora epigaea (formerly Glomus versiforme) and its bacterial endosymbionts.</title>
        <authorList>
            <person name="Sun X."/>
            <person name="Fei Z."/>
            <person name="Harrison M."/>
        </authorList>
    </citation>
    <scope>NUCLEOTIDE SEQUENCE [LARGE SCALE GENOMIC DNA]</scope>
    <source>
        <strain evidence="2 3">IT104</strain>
    </source>
</reference>
<feature type="chain" id="PRO_5017341684" description="Protein kinase domain-containing protein" evidence="1">
    <location>
        <begin position="18"/>
        <end position="161"/>
    </location>
</feature>
<dbReference type="EMBL" id="PQFF01000285">
    <property type="protein sequence ID" value="RHZ65758.1"/>
    <property type="molecule type" value="Genomic_DNA"/>
</dbReference>
<dbReference type="Gene3D" id="1.10.510.10">
    <property type="entry name" value="Transferase(Phosphotransferase) domain 1"/>
    <property type="match status" value="1"/>
</dbReference>
<keyword evidence="3" id="KW-1185">Reference proteome</keyword>
<dbReference type="SUPFAM" id="SSF56112">
    <property type="entry name" value="Protein kinase-like (PK-like)"/>
    <property type="match status" value="1"/>
</dbReference>
<feature type="signal peptide" evidence="1">
    <location>
        <begin position="1"/>
        <end position="17"/>
    </location>
</feature>
<dbReference type="InterPro" id="IPR011009">
    <property type="entry name" value="Kinase-like_dom_sf"/>
</dbReference>
<comment type="caution">
    <text evidence="2">The sequence shown here is derived from an EMBL/GenBank/DDBJ whole genome shotgun (WGS) entry which is preliminary data.</text>
</comment>
<evidence type="ECO:0000313" key="2">
    <source>
        <dbReference type="EMBL" id="RHZ65758.1"/>
    </source>
</evidence>
<sequence>MVMVLFIMLSRWMDIFMIGNQQWKKYGKKEVILKKFDDVVDIKYVIRMNYKDPETHKYMMVLQYYKGDIHKLNIVHCDFHPRNILRCNISDFRLSKLITENIKDLKSIKKNIISRVLPCIVPEVFNLAFKICNGFRPIIPFHTHKLITQIIMRCWDARITH</sequence>
<keyword evidence="1" id="KW-0732">Signal</keyword>
<dbReference type="OrthoDB" id="4062651at2759"/>
<protein>
    <recommendedName>
        <fullName evidence="4">Protein kinase domain-containing protein</fullName>
    </recommendedName>
</protein>
<accession>A0A397HUU1</accession>
<dbReference type="Proteomes" id="UP000266861">
    <property type="component" value="Unassembled WGS sequence"/>
</dbReference>